<feature type="domain" description="YprB ribonuclease H-like" evidence="1">
    <location>
        <begin position="48"/>
        <end position="186"/>
    </location>
</feature>
<protein>
    <submittedName>
        <fullName evidence="2">Ribonuclease H-like domain containing protein</fullName>
    </submittedName>
</protein>
<dbReference type="InterPro" id="IPR036397">
    <property type="entry name" value="RNaseH_sf"/>
</dbReference>
<dbReference type="Gene3D" id="3.30.420.10">
    <property type="entry name" value="Ribonuclease H-like superfamily/Ribonuclease H"/>
    <property type="match status" value="1"/>
</dbReference>
<evidence type="ECO:0000313" key="2">
    <source>
        <dbReference type="EMBL" id="CAB5218024.1"/>
    </source>
</evidence>
<name>A0A6J7WPG4_9CAUD</name>
<evidence type="ECO:0000259" key="1">
    <source>
        <dbReference type="Pfam" id="PF13482"/>
    </source>
</evidence>
<gene>
    <name evidence="2" type="ORF">UFOVP203_42</name>
</gene>
<dbReference type="GO" id="GO:0003676">
    <property type="term" value="F:nucleic acid binding"/>
    <property type="evidence" value="ECO:0007669"/>
    <property type="project" value="InterPro"/>
</dbReference>
<dbReference type="InterPro" id="IPR038720">
    <property type="entry name" value="YprB_RNase_H-like_dom"/>
</dbReference>
<dbReference type="Pfam" id="PF13482">
    <property type="entry name" value="RNase_H_2"/>
    <property type="match status" value="1"/>
</dbReference>
<dbReference type="SUPFAM" id="SSF53098">
    <property type="entry name" value="Ribonuclease H-like"/>
    <property type="match status" value="1"/>
</dbReference>
<reference evidence="2" key="1">
    <citation type="submission" date="2020-05" db="EMBL/GenBank/DDBJ databases">
        <authorList>
            <person name="Chiriac C."/>
            <person name="Salcher M."/>
            <person name="Ghai R."/>
            <person name="Kavagutti S V."/>
        </authorList>
    </citation>
    <scope>NUCLEOTIDE SEQUENCE</scope>
</reference>
<accession>A0A6J7WPG4</accession>
<sequence>MSTTRTHRKRLFFDIETSPNIGLFWEAGYKKNIDYSNIIQERAIICICYKWEDEKEVFSLQWDSKQCDKKMLEKFIEVADSATEMVGHNGDKFDLAWIRTRCLFHGIAMFPKYLTIDTLKVARQKFRFNSNRLNYIADFLGLGQKIKTEYSLWKDILLRKDKIAMEKMIKYCKKDVSLLEKVFKALRGHMDPKTHYGVVFGQDRGSCPECGSDELIRAKKTVTATGLTRIQYRCKTCGHFHSKTDK</sequence>
<proteinExistence type="predicted"/>
<dbReference type="InterPro" id="IPR012337">
    <property type="entry name" value="RNaseH-like_sf"/>
</dbReference>
<dbReference type="EMBL" id="LR798255">
    <property type="protein sequence ID" value="CAB5218024.1"/>
    <property type="molecule type" value="Genomic_DNA"/>
</dbReference>
<organism evidence="2">
    <name type="scientific">uncultured Caudovirales phage</name>
    <dbReference type="NCBI Taxonomy" id="2100421"/>
    <lineage>
        <taxon>Viruses</taxon>
        <taxon>Duplodnaviria</taxon>
        <taxon>Heunggongvirae</taxon>
        <taxon>Uroviricota</taxon>
        <taxon>Caudoviricetes</taxon>
        <taxon>Peduoviridae</taxon>
        <taxon>Maltschvirus</taxon>
        <taxon>Maltschvirus maltsch</taxon>
    </lineage>
</organism>